<evidence type="ECO:0000313" key="2">
    <source>
        <dbReference type="Proteomes" id="UP000031036"/>
    </source>
</evidence>
<dbReference type="Proteomes" id="UP000031036">
    <property type="component" value="Unassembled WGS sequence"/>
</dbReference>
<organism evidence="1 2">
    <name type="scientific">Toxocara canis</name>
    <name type="common">Canine roundworm</name>
    <dbReference type="NCBI Taxonomy" id="6265"/>
    <lineage>
        <taxon>Eukaryota</taxon>
        <taxon>Metazoa</taxon>
        <taxon>Ecdysozoa</taxon>
        <taxon>Nematoda</taxon>
        <taxon>Chromadorea</taxon>
        <taxon>Rhabditida</taxon>
        <taxon>Spirurina</taxon>
        <taxon>Ascaridomorpha</taxon>
        <taxon>Ascaridoidea</taxon>
        <taxon>Toxocaridae</taxon>
        <taxon>Toxocara</taxon>
    </lineage>
</organism>
<dbReference type="AlphaFoldDB" id="A0A0B2W472"/>
<feature type="non-terminal residue" evidence="1">
    <location>
        <position position="1"/>
    </location>
</feature>
<dbReference type="InterPro" id="IPR036116">
    <property type="entry name" value="FN3_sf"/>
</dbReference>
<dbReference type="STRING" id="6265.A0A0B2W472"/>
<protein>
    <submittedName>
        <fullName evidence="1">Uncharacterized protein</fullName>
    </submittedName>
</protein>
<proteinExistence type="predicted"/>
<comment type="caution">
    <text evidence="1">The sequence shown here is derived from an EMBL/GenBank/DDBJ whole genome shotgun (WGS) entry which is preliminary data.</text>
</comment>
<dbReference type="SUPFAM" id="SSF49265">
    <property type="entry name" value="Fibronectin type III"/>
    <property type="match status" value="1"/>
</dbReference>
<accession>A0A0B2W472</accession>
<evidence type="ECO:0000313" key="1">
    <source>
        <dbReference type="EMBL" id="KHN88015.1"/>
    </source>
</evidence>
<gene>
    <name evidence="1" type="ORF">Tcan_10054</name>
</gene>
<name>A0A0B2W472_TOXCA</name>
<reference evidence="1 2" key="1">
    <citation type="submission" date="2014-11" db="EMBL/GenBank/DDBJ databases">
        <title>Genetic blueprint of the zoonotic pathogen Toxocara canis.</title>
        <authorList>
            <person name="Zhu X.-Q."/>
            <person name="Korhonen P.K."/>
            <person name="Cai H."/>
            <person name="Young N.D."/>
            <person name="Nejsum P."/>
            <person name="von Samson-Himmelstjerna G."/>
            <person name="Boag P.R."/>
            <person name="Tan P."/>
            <person name="Li Q."/>
            <person name="Min J."/>
            <person name="Yang Y."/>
            <person name="Wang X."/>
            <person name="Fang X."/>
            <person name="Hall R.S."/>
            <person name="Hofmann A."/>
            <person name="Sternberg P.W."/>
            <person name="Jex A.R."/>
            <person name="Gasser R.B."/>
        </authorList>
    </citation>
    <scope>NUCLEOTIDE SEQUENCE [LARGE SCALE GENOMIC DNA]</scope>
    <source>
        <strain evidence="1">PN_DK_2014</strain>
    </source>
</reference>
<dbReference type="EMBL" id="JPKZ01000314">
    <property type="protein sequence ID" value="KHN88015.1"/>
    <property type="molecule type" value="Genomic_DNA"/>
</dbReference>
<keyword evidence="2" id="KW-1185">Reference proteome</keyword>
<sequence length="176" mass="19439">YVLNGESLGVRSDCDYRLRVSAKNEIAEGAASEVVHFKTRSGLFAAPEDVRITIHTNGDVYVHFDAVYDRRNRDNLTAVTLLVFHAYTILLTIPPVDENSVWTAIERTQVSSNGTVELLIPKTAIQDASRYALQIAAKNGSHLGDKSALIEFDVYSSNGSSSRYDDKSKPIEDMSL</sequence>